<dbReference type="RefSeq" id="WP_344845496.1">
    <property type="nucleotide sequence ID" value="NZ_BAABDF010000006.1"/>
</dbReference>
<evidence type="ECO:0000256" key="1">
    <source>
        <dbReference type="SAM" id="Phobius"/>
    </source>
</evidence>
<reference evidence="3" key="1">
    <citation type="journal article" date="2019" name="Int. J. Syst. Evol. Microbiol.">
        <title>The Global Catalogue of Microorganisms (GCM) 10K type strain sequencing project: providing services to taxonomists for standard genome sequencing and annotation.</title>
        <authorList>
            <consortium name="The Broad Institute Genomics Platform"/>
            <consortium name="The Broad Institute Genome Sequencing Center for Infectious Disease"/>
            <person name="Wu L."/>
            <person name="Ma J."/>
        </authorList>
    </citation>
    <scope>NUCLEOTIDE SEQUENCE [LARGE SCALE GENOMIC DNA]</scope>
    <source>
        <strain evidence="3">JCM 17190</strain>
    </source>
</reference>
<feature type="transmembrane region" description="Helical" evidence="1">
    <location>
        <begin position="31"/>
        <end position="51"/>
    </location>
</feature>
<feature type="transmembrane region" description="Helical" evidence="1">
    <location>
        <begin position="188"/>
        <end position="205"/>
    </location>
</feature>
<proteinExistence type="predicted"/>
<dbReference type="EMBL" id="BAABDF010000006">
    <property type="protein sequence ID" value="GAA3864678.1"/>
    <property type="molecule type" value="Genomic_DNA"/>
</dbReference>
<feature type="transmembrane region" description="Helical" evidence="1">
    <location>
        <begin position="239"/>
        <end position="260"/>
    </location>
</feature>
<accession>A0ABP7K4H2</accession>
<feature type="transmembrane region" description="Helical" evidence="1">
    <location>
        <begin position="342"/>
        <end position="370"/>
    </location>
</feature>
<keyword evidence="1" id="KW-0472">Membrane</keyword>
<protein>
    <submittedName>
        <fullName evidence="2">Uncharacterized protein</fullName>
    </submittedName>
</protein>
<sequence length="512" mass="54652">MDISGAGRYVGFLAAGLVAVAGVFVSVGWGLVGAVIVFAAGFLAVAAFAVLHHGVGERVILGLRIDRYHALYAMALEMYLRRLREFFRVDDPADTPDGERASAGRLFFGSMSFGMFDRTMQLAVVYPYLLFIMAWAFGSEGAYIGERWVLTPPDPWWIGPATLVLTGLVVFSSQFSSLAPKNSFLQRFPLTLAYVAFGLAAALVYSKATEIAVPLAIVLASAIVVAVSGVSALGIAVGVAILGTGSVAGLAVILLGTAGFSETALMRVRAAWRAPLIVAIYTVVLIGAAGLLGWDEEPLRSSGWTSIFFFLAVAPMVNAVFDSFGVATTLATATRGLRSHPLLWGVVDAVMACVFFVGLGIAFITVLTVIEWLSGVSFVDIDGVFLTIRDLSKTWWIYVMLFSTALPTFVHFLVASLSLQAVMPRGLRDGLSARIVSVRRELRAGRGDLGQLGGAIAGLAALWAVSLMVVMVPLALLVWVFRDSGVAMVLSSYQVLMVEFQILLEGIFGIIR</sequence>
<feature type="transmembrane region" description="Helical" evidence="1">
    <location>
        <begin position="306"/>
        <end position="330"/>
    </location>
</feature>
<gene>
    <name evidence="2" type="ORF">GCM10022404_13730</name>
</gene>
<feature type="transmembrane region" description="Helical" evidence="1">
    <location>
        <begin position="395"/>
        <end position="419"/>
    </location>
</feature>
<feature type="transmembrane region" description="Helical" evidence="1">
    <location>
        <begin position="212"/>
        <end position="233"/>
    </location>
</feature>
<comment type="caution">
    <text evidence="2">The sequence shown here is derived from an EMBL/GenBank/DDBJ whole genome shotgun (WGS) entry which is preliminary data.</text>
</comment>
<feature type="transmembrane region" description="Helical" evidence="1">
    <location>
        <begin position="272"/>
        <end position="294"/>
    </location>
</feature>
<evidence type="ECO:0000313" key="3">
    <source>
        <dbReference type="Proteomes" id="UP001399917"/>
    </source>
</evidence>
<keyword evidence="3" id="KW-1185">Reference proteome</keyword>
<feature type="transmembrane region" description="Helical" evidence="1">
    <location>
        <begin position="125"/>
        <end position="144"/>
    </location>
</feature>
<organism evidence="2 3">
    <name type="scientific">Celeribacter arenosi</name>
    <dbReference type="NCBI Taxonomy" id="792649"/>
    <lineage>
        <taxon>Bacteria</taxon>
        <taxon>Pseudomonadati</taxon>
        <taxon>Pseudomonadota</taxon>
        <taxon>Alphaproteobacteria</taxon>
        <taxon>Rhodobacterales</taxon>
        <taxon>Roseobacteraceae</taxon>
        <taxon>Celeribacter</taxon>
    </lineage>
</organism>
<dbReference type="Proteomes" id="UP001399917">
    <property type="component" value="Unassembled WGS sequence"/>
</dbReference>
<keyword evidence="1" id="KW-1133">Transmembrane helix</keyword>
<feature type="transmembrane region" description="Helical" evidence="1">
    <location>
        <begin position="452"/>
        <end position="481"/>
    </location>
</feature>
<name>A0ABP7K4H2_9RHOB</name>
<keyword evidence="1" id="KW-0812">Transmembrane</keyword>
<feature type="transmembrane region" description="Helical" evidence="1">
    <location>
        <begin position="6"/>
        <end position="24"/>
    </location>
</feature>
<evidence type="ECO:0000313" key="2">
    <source>
        <dbReference type="EMBL" id="GAA3864678.1"/>
    </source>
</evidence>